<dbReference type="PANTHER" id="PTHR10989:SF16">
    <property type="entry name" value="AT02829P-RELATED"/>
    <property type="match status" value="1"/>
</dbReference>
<evidence type="ECO:0000256" key="17">
    <source>
        <dbReference type="SAM" id="Phobius"/>
    </source>
</evidence>
<gene>
    <name evidence="18" type="ORF">PPYR_12961</name>
</gene>
<dbReference type="GO" id="GO:0016020">
    <property type="term" value="C:membrane"/>
    <property type="evidence" value="ECO:0007669"/>
    <property type="project" value="InterPro"/>
</dbReference>
<evidence type="ECO:0000256" key="13">
    <source>
        <dbReference type="ARBA" id="ARBA00049221"/>
    </source>
</evidence>
<comment type="catalytic activity">
    <reaction evidence="9">
        <text>9-hexadecanoyloxy-octadecanoate + H2O = 9-hydroxy-octadecanoate + hexadecanoate + H(+)</text>
        <dbReference type="Rhea" id="RHEA:52052"/>
        <dbReference type="ChEBI" id="CHEBI:7896"/>
        <dbReference type="ChEBI" id="CHEBI:15377"/>
        <dbReference type="ChEBI" id="CHEBI:15378"/>
        <dbReference type="ChEBI" id="CHEBI:83670"/>
        <dbReference type="ChEBI" id="CHEBI:136286"/>
    </reaction>
    <physiologicalReaction direction="left-to-right" evidence="9">
        <dbReference type="Rhea" id="RHEA:52053"/>
    </physiologicalReaction>
</comment>
<sequence>MLTRMVYGVTLFYFMFALWHATTNLTDFLKGPLRFLTMWNMLLQTAFIAICLLNSFIGSNEINPKSKPPIRKLRDTIMAGIAFPMALFVSLMFWGIYAIDRELIFPRALESQHSSWLNHAVHTSPMVFVIVQMYASYHAYPSRKTGVTMTAVFLGTYIGWLHVVRARTGVWVYPFLEMLGFPQRLLFFTFSMGLGILLNLLGEQLNNGIWRSAVKKRKQKA</sequence>
<evidence type="ECO:0000256" key="16">
    <source>
        <dbReference type="ARBA" id="ARBA00049428"/>
    </source>
</evidence>
<dbReference type="GO" id="GO:0012505">
    <property type="term" value="C:endomembrane system"/>
    <property type="evidence" value="ECO:0007669"/>
    <property type="project" value="UniProtKB-SubCell"/>
</dbReference>
<dbReference type="InParanoid" id="A0A5N4A7N4"/>
<protein>
    <submittedName>
        <fullName evidence="18">Uncharacterized protein</fullName>
    </submittedName>
</protein>
<feature type="transmembrane region" description="Helical" evidence="17">
    <location>
        <begin position="147"/>
        <end position="165"/>
    </location>
</feature>
<comment type="catalytic activity">
    <reaction evidence="8">
        <text>13-octadecanoyloxy-octadecanoate + H2O = 13-hydroxy-octadecanoate + octadecanoate + H(+)</text>
        <dbReference type="Rhea" id="RHEA:52084"/>
        <dbReference type="ChEBI" id="CHEBI:15377"/>
        <dbReference type="ChEBI" id="CHEBI:15378"/>
        <dbReference type="ChEBI" id="CHEBI:25629"/>
        <dbReference type="ChEBI" id="CHEBI:136304"/>
        <dbReference type="ChEBI" id="CHEBI:136335"/>
    </reaction>
    <physiologicalReaction direction="left-to-right" evidence="8">
        <dbReference type="Rhea" id="RHEA:52085"/>
    </physiologicalReaction>
</comment>
<evidence type="ECO:0000256" key="10">
    <source>
        <dbReference type="ARBA" id="ARBA00048680"/>
    </source>
</evidence>
<comment type="caution">
    <text evidence="18">The sequence shown here is derived from an EMBL/GenBank/DDBJ whole genome shotgun (WGS) entry which is preliminary data.</text>
</comment>
<evidence type="ECO:0000256" key="2">
    <source>
        <dbReference type="ARBA" id="ARBA00004127"/>
    </source>
</evidence>
<name>A0A5N4A7N4_PHOPY</name>
<dbReference type="FunCoup" id="A0A5N4A7N4">
    <property type="interactions" value="682"/>
</dbReference>
<keyword evidence="6 17" id="KW-0472">Membrane</keyword>
<dbReference type="AlphaFoldDB" id="A0A5N4A7N4"/>
<comment type="catalytic activity">
    <reaction evidence="1">
        <text>9-(9Z-hexadecenoyloxy)-octadecanoate + H2O = (9Z)-hexadecenoate + 9-hydroxy-octadecanoate + H(+)</text>
        <dbReference type="Rhea" id="RHEA:52068"/>
        <dbReference type="ChEBI" id="CHEBI:15377"/>
        <dbReference type="ChEBI" id="CHEBI:15378"/>
        <dbReference type="ChEBI" id="CHEBI:32372"/>
        <dbReference type="ChEBI" id="CHEBI:136286"/>
        <dbReference type="ChEBI" id="CHEBI:136309"/>
    </reaction>
    <physiologicalReaction direction="left-to-right" evidence="1">
        <dbReference type="Rhea" id="RHEA:52069"/>
    </physiologicalReaction>
</comment>
<organism evidence="18 19">
    <name type="scientific">Photinus pyralis</name>
    <name type="common">Common eastern firefly</name>
    <name type="synonym">Lampyris pyralis</name>
    <dbReference type="NCBI Taxonomy" id="7054"/>
    <lineage>
        <taxon>Eukaryota</taxon>
        <taxon>Metazoa</taxon>
        <taxon>Ecdysozoa</taxon>
        <taxon>Arthropoda</taxon>
        <taxon>Hexapoda</taxon>
        <taxon>Insecta</taxon>
        <taxon>Pterygota</taxon>
        <taxon>Neoptera</taxon>
        <taxon>Endopterygota</taxon>
        <taxon>Coleoptera</taxon>
        <taxon>Polyphaga</taxon>
        <taxon>Elateriformia</taxon>
        <taxon>Elateroidea</taxon>
        <taxon>Lampyridae</taxon>
        <taxon>Lampyrinae</taxon>
        <taxon>Photinus</taxon>
    </lineage>
</organism>
<feature type="transmembrane region" description="Helical" evidence="17">
    <location>
        <begin position="5"/>
        <end position="21"/>
    </location>
</feature>
<evidence type="ECO:0000256" key="12">
    <source>
        <dbReference type="ARBA" id="ARBA00048800"/>
    </source>
</evidence>
<comment type="catalytic activity">
    <reaction evidence="14">
        <text>13-(9Z-octadecenoyloxy)-octadecanoate + H2O = 13-hydroxy-octadecanoate + (9Z)-octadecenoate + H(+)</text>
        <dbReference type="Rhea" id="RHEA:52064"/>
        <dbReference type="ChEBI" id="CHEBI:15377"/>
        <dbReference type="ChEBI" id="CHEBI:15378"/>
        <dbReference type="ChEBI" id="CHEBI:30823"/>
        <dbReference type="ChEBI" id="CHEBI:136303"/>
        <dbReference type="ChEBI" id="CHEBI:136304"/>
    </reaction>
    <physiologicalReaction direction="left-to-right" evidence="14">
        <dbReference type="Rhea" id="RHEA:52065"/>
    </physiologicalReaction>
</comment>
<comment type="catalytic activity">
    <reaction evidence="15">
        <text>13-(9Z-hexadecenoyloxy)-octadecanoate + H2O = 13-hydroxy-octadecanoate + (9Z)-hexadecenoate + H(+)</text>
        <dbReference type="Rhea" id="RHEA:52076"/>
        <dbReference type="ChEBI" id="CHEBI:15377"/>
        <dbReference type="ChEBI" id="CHEBI:15378"/>
        <dbReference type="ChEBI" id="CHEBI:32372"/>
        <dbReference type="ChEBI" id="CHEBI:136304"/>
        <dbReference type="ChEBI" id="CHEBI:136315"/>
    </reaction>
    <physiologicalReaction direction="left-to-right" evidence="15">
        <dbReference type="Rhea" id="RHEA:52077"/>
    </physiologicalReaction>
</comment>
<evidence type="ECO:0000256" key="8">
    <source>
        <dbReference type="ARBA" id="ARBA00047427"/>
    </source>
</evidence>
<evidence type="ECO:0000256" key="3">
    <source>
        <dbReference type="ARBA" id="ARBA00009300"/>
    </source>
</evidence>
<dbReference type="Pfam" id="PF04750">
    <property type="entry name" value="Far-17a_AIG1"/>
    <property type="match status" value="1"/>
</dbReference>
<evidence type="ECO:0000313" key="19">
    <source>
        <dbReference type="Proteomes" id="UP000327044"/>
    </source>
</evidence>
<comment type="catalytic activity">
    <reaction evidence="12">
        <text>9-(9Z-octadecenoyloxy)-octadecanoate + H2O = 9-hydroxy-octadecanoate + (9Z)-octadecenoate + H(+)</text>
        <dbReference type="Rhea" id="RHEA:52048"/>
        <dbReference type="ChEBI" id="CHEBI:15377"/>
        <dbReference type="ChEBI" id="CHEBI:15378"/>
        <dbReference type="ChEBI" id="CHEBI:30823"/>
        <dbReference type="ChEBI" id="CHEBI:136282"/>
        <dbReference type="ChEBI" id="CHEBI:136286"/>
    </reaction>
    <physiologicalReaction direction="left-to-right" evidence="12">
        <dbReference type="Rhea" id="RHEA:52049"/>
    </physiologicalReaction>
</comment>
<accession>A0A5N4A7N4</accession>
<dbReference type="EMBL" id="VVIM01000009">
    <property type="protein sequence ID" value="KAB0793341.1"/>
    <property type="molecule type" value="Genomic_DNA"/>
</dbReference>
<comment type="catalytic activity">
    <reaction evidence="11">
        <text>12-(9Z-octadecenoyloxy)-octadecanoate + H2O = 12-hydroxyoctadecanoate + (9Z)-octadecenoate + H(+)</text>
        <dbReference type="Rhea" id="RHEA:52060"/>
        <dbReference type="ChEBI" id="CHEBI:15377"/>
        <dbReference type="ChEBI" id="CHEBI:15378"/>
        <dbReference type="ChEBI" id="CHEBI:30823"/>
        <dbReference type="ChEBI" id="CHEBI:84201"/>
        <dbReference type="ChEBI" id="CHEBI:136302"/>
    </reaction>
    <physiologicalReaction direction="left-to-right" evidence="11">
        <dbReference type="Rhea" id="RHEA:52061"/>
    </physiologicalReaction>
</comment>
<evidence type="ECO:0000256" key="9">
    <source>
        <dbReference type="ARBA" id="ARBA00047863"/>
    </source>
</evidence>
<feature type="transmembrane region" description="Helical" evidence="17">
    <location>
        <begin position="41"/>
        <end position="57"/>
    </location>
</feature>
<evidence type="ECO:0000256" key="14">
    <source>
        <dbReference type="ARBA" id="ARBA00049296"/>
    </source>
</evidence>
<keyword evidence="4 17" id="KW-0812">Transmembrane</keyword>
<evidence type="ECO:0000256" key="4">
    <source>
        <dbReference type="ARBA" id="ARBA00022692"/>
    </source>
</evidence>
<keyword evidence="5 17" id="KW-1133">Transmembrane helix</keyword>
<comment type="catalytic activity">
    <reaction evidence="10">
        <text>12-octadecanoyloxy-octadecanoate + H2O = 12-hydroxyoctadecanoate + octadecanoate + H(+)</text>
        <dbReference type="Rhea" id="RHEA:52080"/>
        <dbReference type="ChEBI" id="CHEBI:15377"/>
        <dbReference type="ChEBI" id="CHEBI:15378"/>
        <dbReference type="ChEBI" id="CHEBI:25629"/>
        <dbReference type="ChEBI" id="CHEBI:84201"/>
        <dbReference type="ChEBI" id="CHEBI:136330"/>
    </reaction>
    <physiologicalReaction direction="left-to-right" evidence="10">
        <dbReference type="Rhea" id="RHEA:52081"/>
    </physiologicalReaction>
</comment>
<feature type="transmembrane region" description="Helical" evidence="17">
    <location>
        <begin position="116"/>
        <end position="135"/>
    </location>
</feature>
<evidence type="ECO:0000256" key="7">
    <source>
        <dbReference type="ARBA" id="ARBA00047368"/>
    </source>
</evidence>
<evidence type="ECO:0000256" key="6">
    <source>
        <dbReference type="ARBA" id="ARBA00023136"/>
    </source>
</evidence>
<comment type="catalytic activity">
    <reaction evidence="16">
        <text>12-(9Z-hexadecenoyloxy)-octadecanoate + H2O = 12-hydroxyoctadecanoate + (9Z)-hexadecenoate + H(+)</text>
        <dbReference type="Rhea" id="RHEA:52072"/>
        <dbReference type="ChEBI" id="CHEBI:15377"/>
        <dbReference type="ChEBI" id="CHEBI:15378"/>
        <dbReference type="ChEBI" id="CHEBI:32372"/>
        <dbReference type="ChEBI" id="CHEBI:84201"/>
        <dbReference type="ChEBI" id="CHEBI:136312"/>
    </reaction>
    <physiologicalReaction direction="left-to-right" evidence="16">
        <dbReference type="Rhea" id="RHEA:52073"/>
    </physiologicalReaction>
</comment>
<proteinExistence type="inferred from homology"/>
<evidence type="ECO:0000256" key="11">
    <source>
        <dbReference type="ARBA" id="ARBA00048701"/>
    </source>
</evidence>
<comment type="catalytic activity">
    <reaction evidence="7">
        <text>12-hexadecanoyloxy-octadecanoate + H2O = 12-hydroxyoctadecanoate + hexadecanoate + H(+)</text>
        <dbReference type="Rhea" id="RHEA:52056"/>
        <dbReference type="ChEBI" id="CHEBI:7896"/>
        <dbReference type="ChEBI" id="CHEBI:15377"/>
        <dbReference type="ChEBI" id="CHEBI:15378"/>
        <dbReference type="ChEBI" id="CHEBI:83677"/>
        <dbReference type="ChEBI" id="CHEBI:84201"/>
    </reaction>
    <physiologicalReaction direction="left-to-right" evidence="7">
        <dbReference type="Rhea" id="RHEA:52057"/>
    </physiologicalReaction>
</comment>
<comment type="subcellular location">
    <subcellularLocation>
        <location evidence="2">Endomembrane system</location>
        <topology evidence="2">Multi-pass membrane protein</topology>
    </subcellularLocation>
</comment>
<reference evidence="18 19" key="1">
    <citation type="journal article" date="2018" name="Elife">
        <title>Firefly genomes illuminate parallel origins of bioluminescence in beetles.</title>
        <authorList>
            <person name="Fallon T.R."/>
            <person name="Lower S.E."/>
            <person name="Chang C.H."/>
            <person name="Bessho-Uehara M."/>
            <person name="Martin G.J."/>
            <person name="Bewick A.J."/>
            <person name="Behringer M."/>
            <person name="Debat H.J."/>
            <person name="Wong I."/>
            <person name="Day J.C."/>
            <person name="Suvorov A."/>
            <person name="Silva C.J."/>
            <person name="Stanger-Hall K.F."/>
            <person name="Hall D.W."/>
            <person name="Schmitz R.J."/>
            <person name="Nelson D.R."/>
            <person name="Lewis S.M."/>
            <person name="Shigenobu S."/>
            <person name="Bybee S.M."/>
            <person name="Larracuente A.M."/>
            <person name="Oba Y."/>
            <person name="Weng J.K."/>
        </authorList>
    </citation>
    <scope>NUCLEOTIDE SEQUENCE [LARGE SCALE GENOMIC DNA]</scope>
    <source>
        <strain evidence="18">1611_PpyrPB1</strain>
        <tissue evidence="18">Whole body</tissue>
    </source>
</reference>
<evidence type="ECO:0000256" key="5">
    <source>
        <dbReference type="ARBA" id="ARBA00022989"/>
    </source>
</evidence>
<comment type="catalytic activity">
    <reaction evidence="13">
        <text>9-octadecanoyloxy-octadecanoate + H2O = 9-hydroxy-octadecanoate + octadecanoate + H(+)</text>
        <dbReference type="Rhea" id="RHEA:52096"/>
        <dbReference type="ChEBI" id="CHEBI:15377"/>
        <dbReference type="ChEBI" id="CHEBI:15378"/>
        <dbReference type="ChEBI" id="CHEBI:25629"/>
        <dbReference type="ChEBI" id="CHEBI:136286"/>
        <dbReference type="ChEBI" id="CHEBI:136373"/>
    </reaction>
    <physiologicalReaction direction="left-to-right" evidence="13">
        <dbReference type="Rhea" id="RHEA:52097"/>
    </physiologicalReaction>
</comment>
<dbReference type="PANTHER" id="PTHR10989">
    <property type="entry name" value="ANDROGEN-INDUCED PROTEIN 1-RELATED"/>
    <property type="match status" value="1"/>
</dbReference>
<evidence type="ECO:0000313" key="18">
    <source>
        <dbReference type="EMBL" id="KAB0793341.1"/>
    </source>
</evidence>
<feature type="transmembrane region" description="Helical" evidence="17">
    <location>
        <begin position="77"/>
        <end position="96"/>
    </location>
</feature>
<dbReference type="Proteomes" id="UP000327044">
    <property type="component" value="Unassembled WGS sequence"/>
</dbReference>
<evidence type="ECO:0000256" key="15">
    <source>
        <dbReference type="ARBA" id="ARBA00049322"/>
    </source>
</evidence>
<feature type="transmembrane region" description="Helical" evidence="17">
    <location>
        <begin position="185"/>
        <end position="202"/>
    </location>
</feature>
<keyword evidence="19" id="KW-1185">Reference proteome</keyword>
<dbReference type="InterPro" id="IPR006838">
    <property type="entry name" value="ADTRP_AIG1"/>
</dbReference>
<comment type="similarity">
    <text evidence="3">Belongs to the AIG1 family.</text>
</comment>
<evidence type="ECO:0000256" key="1">
    <source>
        <dbReference type="ARBA" id="ARBA00000923"/>
    </source>
</evidence>